<protein>
    <submittedName>
        <fullName evidence="3">Uncharacterized protein</fullName>
    </submittedName>
</protein>
<accession>A0ABN2RZV4</accession>
<keyword evidence="4" id="KW-1185">Reference proteome</keyword>
<dbReference type="EMBL" id="BAAANN010000029">
    <property type="protein sequence ID" value="GAA1977671.1"/>
    <property type="molecule type" value="Genomic_DNA"/>
</dbReference>
<keyword evidence="2" id="KW-0812">Transmembrane</keyword>
<keyword evidence="2" id="KW-1133">Transmembrane helix</keyword>
<reference evidence="3 4" key="1">
    <citation type="journal article" date="2019" name="Int. J. Syst. Evol. Microbiol.">
        <title>The Global Catalogue of Microorganisms (GCM) 10K type strain sequencing project: providing services to taxonomists for standard genome sequencing and annotation.</title>
        <authorList>
            <consortium name="The Broad Institute Genomics Platform"/>
            <consortium name="The Broad Institute Genome Sequencing Center for Infectious Disease"/>
            <person name="Wu L."/>
            <person name="Ma J."/>
        </authorList>
    </citation>
    <scope>NUCLEOTIDE SEQUENCE [LARGE SCALE GENOMIC DNA]</scope>
    <source>
        <strain evidence="3 4">JCM 14545</strain>
    </source>
</reference>
<name>A0ABN2RZV4_9PSEU</name>
<organism evidence="3 4">
    <name type="scientific">Amycolatopsis minnesotensis</name>
    <dbReference type="NCBI Taxonomy" id="337894"/>
    <lineage>
        <taxon>Bacteria</taxon>
        <taxon>Bacillati</taxon>
        <taxon>Actinomycetota</taxon>
        <taxon>Actinomycetes</taxon>
        <taxon>Pseudonocardiales</taxon>
        <taxon>Pseudonocardiaceae</taxon>
        <taxon>Amycolatopsis</taxon>
    </lineage>
</organism>
<gene>
    <name evidence="3" type="ORF">GCM10009754_61930</name>
</gene>
<evidence type="ECO:0000256" key="2">
    <source>
        <dbReference type="SAM" id="Phobius"/>
    </source>
</evidence>
<comment type="caution">
    <text evidence="3">The sequence shown here is derived from an EMBL/GenBank/DDBJ whole genome shotgun (WGS) entry which is preliminary data.</text>
</comment>
<feature type="transmembrane region" description="Helical" evidence="2">
    <location>
        <begin position="58"/>
        <end position="76"/>
    </location>
</feature>
<keyword evidence="2" id="KW-0472">Membrane</keyword>
<feature type="region of interest" description="Disordered" evidence="1">
    <location>
        <begin position="1"/>
        <end position="32"/>
    </location>
</feature>
<evidence type="ECO:0000256" key="1">
    <source>
        <dbReference type="SAM" id="MobiDB-lite"/>
    </source>
</evidence>
<sequence length="79" mass="8229">MAPGAPDVTFGDFRTPASHHTTARPRSTAIHPPSPSLWLSGHRDAAIPGTAGVLTARLLAGAGMLIGWLALGWPWTHLG</sequence>
<dbReference type="RefSeq" id="WP_344426830.1">
    <property type="nucleotide sequence ID" value="NZ_BAAANN010000029.1"/>
</dbReference>
<dbReference type="Proteomes" id="UP001501116">
    <property type="component" value="Unassembled WGS sequence"/>
</dbReference>
<evidence type="ECO:0000313" key="3">
    <source>
        <dbReference type="EMBL" id="GAA1977671.1"/>
    </source>
</evidence>
<proteinExistence type="predicted"/>
<evidence type="ECO:0000313" key="4">
    <source>
        <dbReference type="Proteomes" id="UP001501116"/>
    </source>
</evidence>